<evidence type="ECO:0000256" key="3">
    <source>
        <dbReference type="ARBA" id="ARBA00022519"/>
    </source>
</evidence>
<keyword evidence="8" id="KW-0131">Cell cycle</keyword>
<keyword evidence="4" id="KW-0132">Cell division</keyword>
<evidence type="ECO:0000256" key="2">
    <source>
        <dbReference type="ARBA" id="ARBA00022475"/>
    </source>
</evidence>
<reference evidence="12" key="1">
    <citation type="journal article" date="2021" name="PeerJ">
        <title>Extensive microbial diversity within the chicken gut microbiome revealed by metagenomics and culture.</title>
        <authorList>
            <person name="Gilroy R."/>
            <person name="Ravi A."/>
            <person name="Getino M."/>
            <person name="Pursley I."/>
            <person name="Horton D.L."/>
            <person name="Alikhan N.F."/>
            <person name="Baker D."/>
            <person name="Gharbi K."/>
            <person name="Hall N."/>
            <person name="Watson M."/>
            <person name="Adriaenssens E.M."/>
            <person name="Foster-Nyarko E."/>
            <person name="Jarju S."/>
            <person name="Secka A."/>
            <person name="Antonio M."/>
            <person name="Oren A."/>
            <person name="Chaudhuri R.R."/>
            <person name="La Ragione R."/>
            <person name="Hildebrand F."/>
            <person name="Pallen M.J."/>
        </authorList>
    </citation>
    <scope>NUCLEOTIDE SEQUENCE</scope>
    <source>
        <strain evidence="12">ChiHecec2B26-446</strain>
    </source>
</reference>
<dbReference type="GO" id="GO:0090529">
    <property type="term" value="P:cell septum assembly"/>
    <property type="evidence" value="ECO:0007669"/>
    <property type="project" value="InterPro"/>
</dbReference>
<dbReference type="PANTHER" id="PTHR35851:SF1">
    <property type="entry name" value="CELL DIVISION PROTEIN FTSQ"/>
    <property type="match status" value="1"/>
</dbReference>
<evidence type="ECO:0000259" key="11">
    <source>
        <dbReference type="PROSITE" id="PS51779"/>
    </source>
</evidence>
<dbReference type="AlphaFoldDB" id="A0A9D1PZH7"/>
<dbReference type="Pfam" id="PF03799">
    <property type="entry name" value="FtsQ_DivIB_C"/>
    <property type="match status" value="1"/>
</dbReference>
<evidence type="ECO:0000256" key="6">
    <source>
        <dbReference type="ARBA" id="ARBA00022989"/>
    </source>
</evidence>
<dbReference type="InterPro" id="IPR013685">
    <property type="entry name" value="POTRA_FtsQ_type"/>
</dbReference>
<dbReference type="InterPro" id="IPR034746">
    <property type="entry name" value="POTRA"/>
</dbReference>
<dbReference type="Gene3D" id="3.10.20.310">
    <property type="entry name" value="membrane protein fhac"/>
    <property type="match status" value="1"/>
</dbReference>
<evidence type="ECO:0000256" key="5">
    <source>
        <dbReference type="ARBA" id="ARBA00022692"/>
    </source>
</evidence>
<feature type="region of interest" description="Disordered" evidence="9">
    <location>
        <begin position="1"/>
        <end position="31"/>
    </location>
</feature>
<keyword evidence="6 10" id="KW-1133">Transmembrane helix</keyword>
<dbReference type="GO" id="GO:0016020">
    <property type="term" value="C:membrane"/>
    <property type="evidence" value="ECO:0007669"/>
    <property type="project" value="UniProtKB-SubCell"/>
</dbReference>
<dbReference type="InterPro" id="IPR026579">
    <property type="entry name" value="FtsQ"/>
</dbReference>
<dbReference type="InterPro" id="IPR005548">
    <property type="entry name" value="Cell_div_FtsQ/DivIB_C"/>
</dbReference>
<evidence type="ECO:0000256" key="9">
    <source>
        <dbReference type="SAM" id="MobiDB-lite"/>
    </source>
</evidence>
<evidence type="ECO:0000256" key="7">
    <source>
        <dbReference type="ARBA" id="ARBA00023136"/>
    </source>
</evidence>
<feature type="transmembrane region" description="Helical" evidence="10">
    <location>
        <begin position="50"/>
        <end position="79"/>
    </location>
</feature>
<comment type="subcellular location">
    <subcellularLocation>
        <location evidence="1">Membrane</location>
    </subcellularLocation>
</comment>
<evidence type="ECO:0000256" key="4">
    <source>
        <dbReference type="ARBA" id="ARBA00022618"/>
    </source>
</evidence>
<protein>
    <submittedName>
        <fullName evidence="12">FtsQ-type POTRA domain-containing protein</fullName>
    </submittedName>
</protein>
<feature type="domain" description="POTRA" evidence="11">
    <location>
        <begin position="85"/>
        <end position="153"/>
    </location>
</feature>
<organism evidence="12 13">
    <name type="scientific">Candidatus Desulfovibrio intestinipullorum</name>
    <dbReference type="NCBI Taxonomy" id="2838536"/>
    <lineage>
        <taxon>Bacteria</taxon>
        <taxon>Pseudomonadati</taxon>
        <taxon>Thermodesulfobacteriota</taxon>
        <taxon>Desulfovibrionia</taxon>
        <taxon>Desulfovibrionales</taxon>
        <taxon>Desulfovibrionaceae</taxon>
        <taxon>Desulfovibrio</taxon>
    </lineage>
</organism>
<evidence type="ECO:0000313" key="12">
    <source>
        <dbReference type="EMBL" id="HIW01408.1"/>
    </source>
</evidence>
<evidence type="ECO:0000256" key="1">
    <source>
        <dbReference type="ARBA" id="ARBA00004370"/>
    </source>
</evidence>
<name>A0A9D1PZH7_9BACT</name>
<dbReference type="EMBL" id="DXHV01000080">
    <property type="protein sequence ID" value="HIW01408.1"/>
    <property type="molecule type" value="Genomic_DNA"/>
</dbReference>
<dbReference type="PANTHER" id="PTHR35851">
    <property type="entry name" value="CELL DIVISION PROTEIN FTSQ"/>
    <property type="match status" value="1"/>
</dbReference>
<dbReference type="Pfam" id="PF08478">
    <property type="entry name" value="POTRA_1"/>
    <property type="match status" value="1"/>
</dbReference>
<evidence type="ECO:0000256" key="10">
    <source>
        <dbReference type="SAM" id="Phobius"/>
    </source>
</evidence>
<comment type="caution">
    <text evidence="12">The sequence shown here is derived from an EMBL/GenBank/DDBJ whole genome shotgun (WGS) entry which is preliminary data.</text>
</comment>
<keyword evidence="3" id="KW-0997">Cell inner membrane</keyword>
<proteinExistence type="predicted"/>
<dbReference type="Proteomes" id="UP000886752">
    <property type="component" value="Unassembled WGS sequence"/>
</dbReference>
<dbReference type="PROSITE" id="PS51779">
    <property type="entry name" value="POTRA"/>
    <property type="match status" value="1"/>
</dbReference>
<keyword evidence="5 10" id="KW-0812">Transmembrane</keyword>
<evidence type="ECO:0000256" key="8">
    <source>
        <dbReference type="ARBA" id="ARBA00023306"/>
    </source>
</evidence>
<reference evidence="12" key="2">
    <citation type="submission" date="2021-04" db="EMBL/GenBank/DDBJ databases">
        <authorList>
            <person name="Gilroy R."/>
        </authorList>
    </citation>
    <scope>NUCLEOTIDE SEQUENCE</scope>
    <source>
        <strain evidence="12">ChiHecec2B26-446</strain>
    </source>
</reference>
<accession>A0A9D1PZH7</accession>
<sequence length="292" mass="32775">MPGNVRTGTAGSGAGQPEQAGQETAQETADRESFFGPPSLIRTICARLRCLGLVCAGVLVFFLSLFAVYRFSIWLYHWIHTSPMFITRHIDISGNVRLNRDMILHLGGLHEGVNAFSVSVAGVERRLRATPWVEDVSVQRVLPDRFVIRVQERMPSFWIRRENRLYYANDRGEIIAPVESSNFMSLPILSIEPGCEEAIPYLARLMKDLRSGILPVEAGAIATVDVTPSRGVELYLEDREMRLSLAPDDWEGNLRRLGVTIGDLARRRELSSVQEVRAAQGSVWVVLRRTTQ</sequence>
<evidence type="ECO:0000313" key="13">
    <source>
        <dbReference type="Proteomes" id="UP000886752"/>
    </source>
</evidence>
<keyword evidence="7 10" id="KW-0472">Membrane</keyword>
<keyword evidence="2" id="KW-1003">Cell membrane</keyword>
<gene>
    <name evidence="12" type="ORF">H9894_09535</name>
</gene>